<dbReference type="AlphaFoldDB" id="A0A6C0C5B7"/>
<dbReference type="EMBL" id="MN739347">
    <property type="protein sequence ID" value="QHS99797.1"/>
    <property type="molecule type" value="Genomic_DNA"/>
</dbReference>
<proteinExistence type="predicted"/>
<name>A0A6C0C5B7_9ZZZZ</name>
<accession>A0A6C0C5B7</accession>
<reference evidence="1" key="1">
    <citation type="journal article" date="2020" name="Nature">
        <title>Giant virus diversity and host interactions through global metagenomics.</title>
        <authorList>
            <person name="Schulz F."/>
            <person name="Roux S."/>
            <person name="Paez-Espino D."/>
            <person name="Jungbluth S."/>
            <person name="Walsh D.A."/>
            <person name="Denef V.J."/>
            <person name="McMahon K.D."/>
            <person name="Konstantinidis K.T."/>
            <person name="Eloe-Fadrosh E.A."/>
            <person name="Kyrpides N.C."/>
            <person name="Woyke T."/>
        </authorList>
    </citation>
    <scope>NUCLEOTIDE SEQUENCE</scope>
    <source>
        <strain evidence="1">GVMAG-M-3300020187-37</strain>
    </source>
</reference>
<organism evidence="1">
    <name type="scientific">viral metagenome</name>
    <dbReference type="NCBI Taxonomy" id="1070528"/>
    <lineage>
        <taxon>unclassified sequences</taxon>
        <taxon>metagenomes</taxon>
        <taxon>organismal metagenomes</taxon>
    </lineage>
</organism>
<sequence>MDNTLPRVISRTQIKLNDAKKKRLELLKLQQLNEKVIKTQQIFSEIESIIKDDPEFLKNLEDFVNDIKQDMVDSTVESLVVTTLEKNEEIFSDVSESEDRLETPISVEDTGGPINDEECDENVSIHDNNVFSSDGPTSNQQLIDILREKGFYVKACKGKIRPYHSIKKRGCRKKLCIENHITKNINEYIITTIGETDYSSQVNDWNKFCNRANSGRRKYEFKGKNIVEVISMVDIILS</sequence>
<protein>
    <submittedName>
        <fullName evidence="1">Uncharacterized protein</fullName>
    </submittedName>
</protein>
<evidence type="ECO:0000313" key="1">
    <source>
        <dbReference type="EMBL" id="QHS99797.1"/>
    </source>
</evidence>